<gene>
    <name evidence="6" type="ORF">PF002_g20968</name>
    <name evidence="5" type="ORF">PF004_g18996</name>
    <name evidence="4" type="ORF">PF005_g20313</name>
    <name evidence="3" type="ORF">PF007_g19798</name>
    <name evidence="2" type="ORF">PF009_g20768</name>
</gene>
<organism evidence="2 7">
    <name type="scientific">Phytophthora fragariae</name>
    <dbReference type="NCBI Taxonomy" id="53985"/>
    <lineage>
        <taxon>Eukaryota</taxon>
        <taxon>Sar</taxon>
        <taxon>Stramenopiles</taxon>
        <taxon>Oomycota</taxon>
        <taxon>Peronosporomycetes</taxon>
        <taxon>Peronosporales</taxon>
        <taxon>Peronosporaceae</taxon>
        <taxon>Phytophthora</taxon>
    </lineage>
</organism>
<dbReference type="Proteomes" id="UP000441208">
    <property type="component" value="Unassembled WGS sequence"/>
</dbReference>
<dbReference type="EMBL" id="QXGC01001561">
    <property type="protein sequence ID" value="KAE9200452.1"/>
    <property type="molecule type" value="Genomic_DNA"/>
</dbReference>
<evidence type="ECO:0008006" key="12">
    <source>
        <dbReference type="Google" id="ProtNLM"/>
    </source>
</evidence>
<dbReference type="Proteomes" id="UP000440367">
    <property type="component" value="Unassembled WGS sequence"/>
</dbReference>
<accession>A0A6A3EDE4</accession>
<keyword evidence="8" id="KW-1185">Reference proteome</keyword>
<evidence type="ECO:0000313" key="7">
    <source>
        <dbReference type="Proteomes" id="UP000429523"/>
    </source>
</evidence>
<comment type="caution">
    <text evidence="2">The sequence shown here is derived from an EMBL/GenBank/DDBJ whole genome shotgun (WGS) entry which is preliminary data.</text>
</comment>
<evidence type="ECO:0000313" key="6">
    <source>
        <dbReference type="EMBL" id="KAE9203303.1"/>
    </source>
</evidence>
<evidence type="ECO:0000256" key="1">
    <source>
        <dbReference type="SAM" id="SignalP"/>
    </source>
</evidence>
<evidence type="ECO:0000313" key="11">
    <source>
        <dbReference type="Proteomes" id="UP000476176"/>
    </source>
</evidence>
<dbReference type="EMBL" id="QXFZ01001531">
    <property type="protein sequence ID" value="KAE9088909.1"/>
    <property type="molecule type" value="Genomic_DNA"/>
</dbReference>
<dbReference type="EMBL" id="QXGD01001572">
    <property type="protein sequence ID" value="KAE9203303.1"/>
    <property type="molecule type" value="Genomic_DNA"/>
</dbReference>
<evidence type="ECO:0000313" key="3">
    <source>
        <dbReference type="EMBL" id="KAE9088909.1"/>
    </source>
</evidence>
<reference evidence="7 8" key="1">
    <citation type="submission" date="2018-08" db="EMBL/GenBank/DDBJ databases">
        <title>Genomic investigation of the strawberry pathogen Phytophthora fragariae indicates pathogenicity is determined by transcriptional variation in three key races.</title>
        <authorList>
            <person name="Adams T.M."/>
            <person name="Armitage A.D."/>
            <person name="Sobczyk M.K."/>
            <person name="Bates H.J."/>
            <person name="Dunwell J.M."/>
            <person name="Nellist C.F."/>
            <person name="Harrison R.J."/>
        </authorList>
    </citation>
    <scope>NUCLEOTIDE SEQUENCE [LARGE SCALE GENOMIC DNA]</scope>
    <source>
        <strain evidence="6 9">BC-1</strain>
        <strain evidence="5 11">BC-23</strain>
        <strain evidence="4 8">NOV-27</strain>
        <strain evidence="3 10">NOV-71</strain>
        <strain evidence="2 7">NOV-9</strain>
    </source>
</reference>
<sequence length="60" mass="6300">MPVGNGAIVSLVFVSLLVCIPSWRELAAVSSLLPRIPSRSNPPLLRPAQKLLCCVGSKGS</sequence>
<dbReference type="Proteomes" id="UP000429523">
    <property type="component" value="Unassembled WGS sequence"/>
</dbReference>
<dbReference type="Proteomes" id="UP000476176">
    <property type="component" value="Unassembled WGS sequence"/>
</dbReference>
<feature type="signal peptide" evidence="1">
    <location>
        <begin position="1"/>
        <end position="27"/>
    </location>
</feature>
<dbReference type="EMBL" id="QXGF01001574">
    <property type="protein sequence ID" value="KAE8929110.1"/>
    <property type="molecule type" value="Genomic_DNA"/>
</dbReference>
<dbReference type="Proteomes" id="UP000433483">
    <property type="component" value="Unassembled WGS sequence"/>
</dbReference>
<evidence type="ECO:0000313" key="10">
    <source>
        <dbReference type="Proteomes" id="UP000441208"/>
    </source>
</evidence>
<dbReference type="AlphaFoldDB" id="A0A6A3EDE4"/>
<evidence type="ECO:0000313" key="5">
    <source>
        <dbReference type="EMBL" id="KAE9200452.1"/>
    </source>
</evidence>
<name>A0A6A3EDE4_9STRA</name>
<keyword evidence="1" id="KW-0732">Signal</keyword>
<dbReference type="EMBL" id="QXGB01001629">
    <property type="protein sequence ID" value="KAE9187794.1"/>
    <property type="molecule type" value="Genomic_DNA"/>
</dbReference>
<proteinExistence type="predicted"/>
<feature type="chain" id="PRO_5036379382" description="RxLR effector protein" evidence="1">
    <location>
        <begin position="28"/>
        <end position="60"/>
    </location>
</feature>
<evidence type="ECO:0000313" key="4">
    <source>
        <dbReference type="EMBL" id="KAE9187794.1"/>
    </source>
</evidence>
<protein>
    <recommendedName>
        <fullName evidence="12">RxLR effector protein</fullName>
    </recommendedName>
</protein>
<evidence type="ECO:0000313" key="8">
    <source>
        <dbReference type="Proteomes" id="UP000433483"/>
    </source>
</evidence>
<evidence type="ECO:0000313" key="9">
    <source>
        <dbReference type="Proteomes" id="UP000440367"/>
    </source>
</evidence>
<evidence type="ECO:0000313" key="2">
    <source>
        <dbReference type="EMBL" id="KAE8929110.1"/>
    </source>
</evidence>